<keyword evidence="2" id="KW-1185">Reference proteome</keyword>
<gene>
    <name evidence="1" type="ORF">FPE_LOCUS25886</name>
</gene>
<sequence length="254" mass="28542">MEMESSIAANGDESRSIEVFEPVGNGDVWMSSISWNDNNDMQVLEMQGIFSTSKDESSPPKAIDFGLSDYVKPESGIFRDVLKADPSFDEDPWPSLSSELAHFLLHLTTKGKWCFKGSFCISTVIYLSRRGYFNIATQRAPELQKYNLHASKSNISSPLLNFAEVRSSVAILVRYLKELPGYKLAQLFMNLLLSTAETAKCRHGNIVHDEYSEILQVDEENHKSIVDIFSIHSENEIGPAYQNMSYTDADESCS</sequence>
<accession>A0AAD1ZZF7</accession>
<evidence type="ECO:0000313" key="2">
    <source>
        <dbReference type="Proteomes" id="UP000834106"/>
    </source>
</evidence>
<dbReference type="EMBL" id="OU503051">
    <property type="protein sequence ID" value="CAI9778456.1"/>
    <property type="molecule type" value="Genomic_DNA"/>
</dbReference>
<name>A0AAD1ZZF7_9LAMI</name>
<proteinExistence type="predicted"/>
<protein>
    <submittedName>
        <fullName evidence="1">Uncharacterized protein</fullName>
    </submittedName>
</protein>
<organism evidence="1 2">
    <name type="scientific">Fraxinus pennsylvanica</name>
    <dbReference type="NCBI Taxonomy" id="56036"/>
    <lineage>
        <taxon>Eukaryota</taxon>
        <taxon>Viridiplantae</taxon>
        <taxon>Streptophyta</taxon>
        <taxon>Embryophyta</taxon>
        <taxon>Tracheophyta</taxon>
        <taxon>Spermatophyta</taxon>
        <taxon>Magnoliopsida</taxon>
        <taxon>eudicotyledons</taxon>
        <taxon>Gunneridae</taxon>
        <taxon>Pentapetalae</taxon>
        <taxon>asterids</taxon>
        <taxon>lamiids</taxon>
        <taxon>Lamiales</taxon>
        <taxon>Oleaceae</taxon>
        <taxon>Oleeae</taxon>
        <taxon>Fraxinus</taxon>
    </lineage>
</organism>
<dbReference type="Proteomes" id="UP000834106">
    <property type="component" value="Chromosome 16"/>
</dbReference>
<evidence type="ECO:0000313" key="1">
    <source>
        <dbReference type="EMBL" id="CAI9778456.1"/>
    </source>
</evidence>
<reference evidence="1" key="1">
    <citation type="submission" date="2023-05" db="EMBL/GenBank/DDBJ databases">
        <authorList>
            <person name="Huff M."/>
        </authorList>
    </citation>
    <scope>NUCLEOTIDE SEQUENCE</scope>
</reference>
<dbReference type="AlphaFoldDB" id="A0AAD1ZZF7"/>